<dbReference type="EMBL" id="JAPNNL010000003">
    <property type="protein sequence ID" value="MDA0632051.1"/>
    <property type="molecule type" value="Genomic_DNA"/>
</dbReference>
<evidence type="ECO:0000313" key="4">
    <source>
        <dbReference type="Proteomes" id="UP001144036"/>
    </source>
</evidence>
<feature type="signal peptide" evidence="1">
    <location>
        <begin position="1"/>
        <end position="25"/>
    </location>
</feature>
<proteinExistence type="predicted"/>
<dbReference type="SUPFAM" id="SSF82153">
    <property type="entry name" value="FAS1 domain"/>
    <property type="match status" value="1"/>
</dbReference>
<evidence type="ECO:0000313" key="3">
    <source>
        <dbReference type="EMBL" id="MDA0632051.1"/>
    </source>
</evidence>
<keyword evidence="1" id="KW-0732">Signal</keyword>
<dbReference type="PANTHER" id="PTHR10900:SF77">
    <property type="entry name" value="FI19380P1"/>
    <property type="match status" value="1"/>
</dbReference>
<name>A0ABT4S527_9ACTN</name>
<dbReference type="PROSITE" id="PS50213">
    <property type="entry name" value="FAS1"/>
    <property type="match status" value="1"/>
</dbReference>
<sequence length="187" mass="19237">MVKRTLLAAGLALTATVAGTTGAFAASPAPSPSPSQSLVGTGCSAIENKVSDLADQPVGTALGQVPELSALAEAVKQAGLADKLNSAEGITVFAPTNEAFEAVPQEQRDQLMSDKEQLTKILQYHVVEGKKAPDQLTEGPLTTLQGGDLTVEKSGESYTVNGATVACGNVQTRNATVYVIDQVLTPQ</sequence>
<dbReference type="Proteomes" id="UP001144036">
    <property type="component" value="Unassembled WGS sequence"/>
</dbReference>
<protein>
    <submittedName>
        <fullName evidence="3">Fasciclin domain-containing protein</fullName>
    </submittedName>
</protein>
<dbReference type="SMART" id="SM00554">
    <property type="entry name" value="FAS1"/>
    <property type="match status" value="1"/>
</dbReference>
<dbReference type="PANTHER" id="PTHR10900">
    <property type="entry name" value="PERIOSTIN-RELATED"/>
    <property type="match status" value="1"/>
</dbReference>
<dbReference type="InterPro" id="IPR000782">
    <property type="entry name" value="FAS1_domain"/>
</dbReference>
<gene>
    <name evidence="3" type="ORF">OUY22_01380</name>
</gene>
<comment type="caution">
    <text evidence="3">The sequence shown here is derived from an EMBL/GenBank/DDBJ whole genome shotgun (WGS) entry which is preliminary data.</text>
</comment>
<dbReference type="InterPro" id="IPR036378">
    <property type="entry name" value="FAS1_dom_sf"/>
</dbReference>
<accession>A0ABT4S527</accession>
<reference evidence="3" key="1">
    <citation type="submission" date="2022-11" db="EMBL/GenBank/DDBJ databases">
        <title>Nonomuraea corallina sp. nov., a new species of the genus Nonomuraea isolated from sea side sediment in Thai sea.</title>
        <authorList>
            <person name="Ngamcharungchit C."/>
            <person name="Matsumoto A."/>
            <person name="Suriyachadkun C."/>
            <person name="Panbangred W."/>
            <person name="Inahashi Y."/>
            <person name="Intra B."/>
        </authorList>
    </citation>
    <scope>NUCLEOTIDE SEQUENCE</scope>
    <source>
        <strain evidence="3">MCN248</strain>
    </source>
</reference>
<dbReference type="Pfam" id="PF02469">
    <property type="entry name" value="Fasciclin"/>
    <property type="match status" value="1"/>
</dbReference>
<evidence type="ECO:0000256" key="1">
    <source>
        <dbReference type="SAM" id="SignalP"/>
    </source>
</evidence>
<feature type="chain" id="PRO_5045721765" evidence="1">
    <location>
        <begin position="26"/>
        <end position="187"/>
    </location>
</feature>
<organism evidence="3 4">
    <name type="scientific">Nonomuraea corallina</name>
    <dbReference type="NCBI Taxonomy" id="2989783"/>
    <lineage>
        <taxon>Bacteria</taxon>
        <taxon>Bacillati</taxon>
        <taxon>Actinomycetota</taxon>
        <taxon>Actinomycetes</taxon>
        <taxon>Streptosporangiales</taxon>
        <taxon>Streptosporangiaceae</taxon>
        <taxon>Nonomuraea</taxon>
    </lineage>
</organism>
<keyword evidence="4" id="KW-1185">Reference proteome</keyword>
<dbReference type="Gene3D" id="2.30.180.10">
    <property type="entry name" value="FAS1 domain"/>
    <property type="match status" value="1"/>
</dbReference>
<evidence type="ECO:0000259" key="2">
    <source>
        <dbReference type="PROSITE" id="PS50213"/>
    </source>
</evidence>
<feature type="domain" description="FAS1" evidence="2">
    <location>
        <begin position="55"/>
        <end position="184"/>
    </location>
</feature>
<dbReference type="InterPro" id="IPR050904">
    <property type="entry name" value="Adhesion/Biosynth-related"/>
</dbReference>